<evidence type="ECO:0000256" key="6">
    <source>
        <dbReference type="SAM" id="MobiDB-lite"/>
    </source>
</evidence>
<dbReference type="NCBIfam" id="TIGR01509">
    <property type="entry name" value="HAD-SF-IA-v3"/>
    <property type="match status" value="1"/>
</dbReference>
<dbReference type="PANTHER" id="PTHR46193:SF18">
    <property type="entry name" value="HEXITOL PHOSPHATASE B"/>
    <property type="match status" value="1"/>
</dbReference>
<protein>
    <submittedName>
        <fullName evidence="7">HAD family phosphatase</fullName>
    </submittedName>
</protein>
<comment type="similarity">
    <text evidence="2">Belongs to the HAD-like hydrolase superfamily. CbbY/CbbZ/Gph/YieH family.</text>
</comment>
<dbReference type="EMBL" id="CP108482">
    <property type="protein sequence ID" value="WUS56371.1"/>
    <property type="molecule type" value="Genomic_DNA"/>
</dbReference>
<dbReference type="InterPro" id="IPR051600">
    <property type="entry name" value="Beta-PGM-like"/>
</dbReference>
<reference evidence="7 8" key="1">
    <citation type="submission" date="2022-10" db="EMBL/GenBank/DDBJ databases">
        <title>The complete genomes of actinobacterial strains from the NBC collection.</title>
        <authorList>
            <person name="Joergensen T.S."/>
            <person name="Alvarez Arevalo M."/>
            <person name="Sterndorff E.B."/>
            <person name="Faurdal D."/>
            <person name="Vuksanovic O."/>
            <person name="Mourched A.-S."/>
            <person name="Charusanti P."/>
            <person name="Shaw S."/>
            <person name="Blin K."/>
            <person name="Weber T."/>
        </authorList>
    </citation>
    <scope>NUCLEOTIDE SEQUENCE [LARGE SCALE GENOMIC DNA]</scope>
    <source>
        <strain evidence="7 8">NBC_01247</strain>
    </source>
</reference>
<proteinExistence type="inferred from homology"/>
<dbReference type="Pfam" id="PF00702">
    <property type="entry name" value="Hydrolase"/>
    <property type="match status" value="1"/>
</dbReference>
<evidence type="ECO:0000256" key="3">
    <source>
        <dbReference type="ARBA" id="ARBA00022723"/>
    </source>
</evidence>
<sequence length="259" mass="26039">MPASDLPDSALPDSGPPDPGPAGSAGSAPSAPSAGSGRPWAPPAAVLFDMDGTLVDTEHLWWQAAAEIATGLGLTLTDHDLPEVLGQAIEHTAGHLHRSSGTDLSEAELAARLGDNFAAKVAAEIVPRPGALALLAALRDAQVPTALVSASPRRVVDLVLGSLGRDWFTVTLAAEDTERTKPAPDPYLAAAGLLGLDPADCVAVEDTPTGVASAHAAGCAVLAVPSAVPIAAAPRVTLLDSLERVDLALLGKLAAARAV</sequence>
<evidence type="ECO:0000256" key="4">
    <source>
        <dbReference type="ARBA" id="ARBA00022842"/>
    </source>
</evidence>
<name>A0ABZ1W6C6_9ACTN</name>
<organism evidence="7 8">
    <name type="scientific">Kitasatospora herbaricolor</name>
    <dbReference type="NCBI Taxonomy" id="68217"/>
    <lineage>
        <taxon>Bacteria</taxon>
        <taxon>Bacillati</taxon>
        <taxon>Actinomycetota</taxon>
        <taxon>Actinomycetes</taxon>
        <taxon>Kitasatosporales</taxon>
        <taxon>Streptomycetaceae</taxon>
        <taxon>Kitasatospora</taxon>
    </lineage>
</organism>
<dbReference type="PANTHER" id="PTHR46193">
    <property type="entry name" value="6-PHOSPHOGLUCONATE PHOSPHATASE"/>
    <property type="match status" value="1"/>
</dbReference>
<evidence type="ECO:0000313" key="7">
    <source>
        <dbReference type="EMBL" id="WUS56371.1"/>
    </source>
</evidence>
<dbReference type="InterPro" id="IPR036412">
    <property type="entry name" value="HAD-like_sf"/>
</dbReference>
<dbReference type="InterPro" id="IPR023214">
    <property type="entry name" value="HAD_sf"/>
</dbReference>
<evidence type="ECO:0000256" key="5">
    <source>
        <dbReference type="ARBA" id="ARBA00023277"/>
    </source>
</evidence>
<evidence type="ECO:0000256" key="2">
    <source>
        <dbReference type="ARBA" id="ARBA00006171"/>
    </source>
</evidence>
<comment type="cofactor">
    <cofactor evidence="1">
        <name>Mg(2+)</name>
        <dbReference type="ChEBI" id="CHEBI:18420"/>
    </cofactor>
</comment>
<dbReference type="Gene3D" id="1.10.150.240">
    <property type="entry name" value="Putative phosphatase, domain 2"/>
    <property type="match status" value="1"/>
</dbReference>
<dbReference type="RefSeq" id="WP_329498904.1">
    <property type="nucleotide sequence ID" value="NZ_CP108460.1"/>
</dbReference>
<keyword evidence="5" id="KW-0119">Carbohydrate metabolism</keyword>
<feature type="region of interest" description="Disordered" evidence="6">
    <location>
        <begin position="1"/>
        <end position="39"/>
    </location>
</feature>
<keyword evidence="3" id="KW-0479">Metal-binding</keyword>
<accession>A0ABZ1W6C6</accession>
<dbReference type="Gene3D" id="3.40.50.1000">
    <property type="entry name" value="HAD superfamily/HAD-like"/>
    <property type="match status" value="1"/>
</dbReference>
<keyword evidence="8" id="KW-1185">Reference proteome</keyword>
<dbReference type="InterPro" id="IPR023198">
    <property type="entry name" value="PGP-like_dom2"/>
</dbReference>
<feature type="compositionally biased region" description="Low complexity" evidence="6">
    <location>
        <begin position="1"/>
        <end position="13"/>
    </location>
</feature>
<dbReference type="SFLD" id="SFLDG01129">
    <property type="entry name" value="C1.5:_HAD__Beta-PGM__Phosphata"/>
    <property type="match status" value="1"/>
</dbReference>
<evidence type="ECO:0000313" key="8">
    <source>
        <dbReference type="Proteomes" id="UP001432014"/>
    </source>
</evidence>
<feature type="compositionally biased region" description="Low complexity" evidence="6">
    <location>
        <begin position="21"/>
        <end position="39"/>
    </location>
</feature>
<dbReference type="InterPro" id="IPR006439">
    <property type="entry name" value="HAD-SF_hydro_IA"/>
</dbReference>
<dbReference type="CDD" id="cd07505">
    <property type="entry name" value="HAD_BPGM-like"/>
    <property type="match status" value="1"/>
</dbReference>
<keyword evidence="4" id="KW-0460">Magnesium</keyword>
<dbReference type="Proteomes" id="UP001432014">
    <property type="component" value="Chromosome"/>
</dbReference>
<evidence type="ECO:0000256" key="1">
    <source>
        <dbReference type="ARBA" id="ARBA00001946"/>
    </source>
</evidence>
<dbReference type="SFLD" id="SFLDS00003">
    <property type="entry name" value="Haloacid_Dehalogenase"/>
    <property type="match status" value="1"/>
</dbReference>
<dbReference type="SUPFAM" id="SSF56784">
    <property type="entry name" value="HAD-like"/>
    <property type="match status" value="1"/>
</dbReference>
<gene>
    <name evidence="7" type="ORF">OG469_13060</name>
</gene>